<dbReference type="SUPFAM" id="SSF52047">
    <property type="entry name" value="RNI-like"/>
    <property type="match status" value="1"/>
</dbReference>
<keyword evidence="2" id="KW-1185">Reference proteome</keyword>
<dbReference type="EMBL" id="ML987198">
    <property type="protein sequence ID" value="KAF2246471.1"/>
    <property type="molecule type" value="Genomic_DNA"/>
</dbReference>
<dbReference type="Proteomes" id="UP000800094">
    <property type="component" value="Unassembled WGS sequence"/>
</dbReference>
<sequence length="471" mass="52945">MANSSSGDCVQRQGTDFQCMPLELTTMIVEQLEEFDLASQSHSSFIEMPTDRLVLARHWPAREDVMWVTFTNASRSNIYNARSASRRLYAASFKSFAKLLGDRRFRLTKPNMGDLKDISRAGFLRPYVQTLTFGTATFLPPDHKILHDCLQGLKQRDRDRLVASYNKCATWQQTHMPDLPASLAAVLGVFPQLDTIRIAVFDFPAELAGWLGPGDQDIVHADFSSLHRNEYRGDTSRLYRSGTPKVLPCIYKALGLTNLNLKSISISDSTYLYVNPRPIMQFSALRTLRISMLRQYILPSGGVPSPIIQILATMSELEDLVLITPGGGSDYMESVNLGVPIRSSMLKKISRVSEEVFNSLRYHRKLRRIELSEAWAFTEADLTTFITTHSDALQCLILRYPLLTAGSWHSVLSNIAGTTDNKLEFLSIRWPFEQDVADGRLLSVDIPPEKLSARTYPVNFQSLSIHGGTAK</sequence>
<proteinExistence type="predicted"/>
<reference evidence="1" key="1">
    <citation type="journal article" date="2020" name="Stud. Mycol.">
        <title>101 Dothideomycetes genomes: a test case for predicting lifestyles and emergence of pathogens.</title>
        <authorList>
            <person name="Haridas S."/>
            <person name="Albert R."/>
            <person name="Binder M."/>
            <person name="Bloem J."/>
            <person name="Labutti K."/>
            <person name="Salamov A."/>
            <person name="Andreopoulos B."/>
            <person name="Baker S."/>
            <person name="Barry K."/>
            <person name="Bills G."/>
            <person name="Bluhm B."/>
            <person name="Cannon C."/>
            <person name="Castanera R."/>
            <person name="Culley D."/>
            <person name="Daum C."/>
            <person name="Ezra D."/>
            <person name="Gonzalez J."/>
            <person name="Henrissat B."/>
            <person name="Kuo A."/>
            <person name="Liang C."/>
            <person name="Lipzen A."/>
            <person name="Lutzoni F."/>
            <person name="Magnuson J."/>
            <person name="Mondo S."/>
            <person name="Nolan M."/>
            <person name="Ohm R."/>
            <person name="Pangilinan J."/>
            <person name="Park H.-J."/>
            <person name="Ramirez L."/>
            <person name="Alfaro M."/>
            <person name="Sun H."/>
            <person name="Tritt A."/>
            <person name="Yoshinaga Y."/>
            <person name="Zwiers L.-H."/>
            <person name="Turgeon B."/>
            <person name="Goodwin S."/>
            <person name="Spatafora J."/>
            <person name="Crous P."/>
            <person name="Grigoriev I."/>
        </authorList>
    </citation>
    <scope>NUCLEOTIDE SEQUENCE</scope>
    <source>
        <strain evidence="1">CBS 122368</strain>
    </source>
</reference>
<name>A0A6A6I7X6_9PLEO</name>
<accession>A0A6A6I7X6</accession>
<dbReference type="GeneID" id="54582740"/>
<organism evidence="1 2">
    <name type="scientific">Trematosphaeria pertusa</name>
    <dbReference type="NCBI Taxonomy" id="390896"/>
    <lineage>
        <taxon>Eukaryota</taxon>
        <taxon>Fungi</taxon>
        <taxon>Dikarya</taxon>
        <taxon>Ascomycota</taxon>
        <taxon>Pezizomycotina</taxon>
        <taxon>Dothideomycetes</taxon>
        <taxon>Pleosporomycetidae</taxon>
        <taxon>Pleosporales</taxon>
        <taxon>Massarineae</taxon>
        <taxon>Trematosphaeriaceae</taxon>
        <taxon>Trematosphaeria</taxon>
    </lineage>
</organism>
<evidence type="ECO:0000313" key="2">
    <source>
        <dbReference type="Proteomes" id="UP000800094"/>
    </source>
</evidence>
<dbReference type="OrthoDB" id="3775192at2759"/>
<evidence type="ECO:0000313" key="1">
    <source>
        <dbReference type="EMBL" id="KAF2246471.1"/>
    </source>
</evidence>
<dbReference type="AlphaFoldDB" id="A0A6A6I7X6"/>
<protein>
    <submittedName>
        <fullName evidence="1">Uncharacterized protein</fullName>
    </submittedName>
</protein>
<dbReference type="RefSeq" id="XP_033681475.1">
    <property type="nucleotide sequence ID" value="XM_033829410.1"/>
</dbReference>
<gene>
    <name evidence="1" type="ORF">BU26DRAFT_520942</name>
</gene>